<organism evidence="2 3">
    <name type="scientific">Desulfobulbus propionicus (strain ATCC 33891 / DSM 2032 / VKM B-1956 / 1pr3)</name>
    <dbReference type="NCBI Taxonomy" id="577650"/>
    <lineage>
        <taxon>Bacteria</taxon>
        <taxon>Pseudomonadati</taxon>
        <taxon>Thermodesulfobacteriota</taxon>
        <taxon>Desulfobulbia</taxon>
        <taxon>Desulfobulbales</taxon>
        <taxon>Desulfobulbaceae</taxon>
        <taxon>Desulfobulbus</taxon>
    </lineage>
</organism>
<protein>
    <recommendedName>
        <fullName evidence="4">Cytochrome c-552/4 domain-containing protein</fullName>
    </recommendedName>
</protein>
<dbReference type="RefSeq" id="WP_015725188.1">
    <property type="nucleotide sequence ID" value="NC_014972.1"/>
</dbReference>
<gene>
    <name evidence="2" type="ordered locus">Despr_2524</name>
</gene>
<dbReference type="InterPro" id="IPR036280">
    <property type="entry name" value="Multihaem_cyt_sf"/>
</dbReference>
<evidence type="ECO:0000313" key="2">
    <source>
        <dbReference type="EMBL" id="ADW18662.1"/>
    </source>
</evidence>
<dbReference type="SUPFAM" id="SSF48695">
    <property type="entry name" value="Multiheme cytochromes"/>
    <property type="match status" value="1"/>
</dbReference>
<keyword evidence="1" id="KW-0732">Signal</keyword>
<proteinExistence type="predicted"/>
<reference evidence="2 3" key="1">
    <citation type="journal article" date="2011" name="Stand. Genomic Sci.">
        <title>Complete genome sequence of Desulfobulbus propionicus type strain (1pr3).</title>
        <authorList>
            <person name="Pagani I."/>
            <person name="Lapidus A."/>
            <person name="Nolan M."/>
            <person name="Lucas S."/>
            <person name="Hammon N."/>
            <person name="Deshpande S."/>
            <person name="Cheng J.F."/>
            <person name="Chertkov O."/>
            <person name="Davenport K."/>
            <person name="Tapia R."/>
            <person name="Han C."/>
            <person name="Goodwin L."/>
            <person name="Pitluck S."/>
            <person name="Liolios K."/>
            <person name="Mavromatis K."/>
            <person name="Ivanova N."/>
            <person name="Mikhailova N."/>
            <person name="Pati A."/>
            <person name="Chen A."/>
            <person name="Palaniappan K."/>
            <person name="Land M."/>
            <person name="Hauser L."/>
            <person name="Chang Y.J."/>
            <person name="Jeffries C.D."/>
            <person name="Detter J.C."/>
            <person name="Brambilla E."/>
            <person name="Kannan K.P."/>
            <person name="Djao O.D."/>
            <person name="Rohde M."/>
            <person name="Pukall R."/>
            <person name="Spring S."/>
            <person name="Goker M."/>
            <person name="Sikorski J."/>
            <person name="Woyke T."/>
            <person name="Bristow J."/>
            <person name="Eisen J.A."/>
            <person name="Markowitz V."/>
            <person name="Hugenholtz P."/>
            <person name="Kyrpides N.C."/>
            <person name="Klenk H.P."/>
        </authorList>
    </citation>
    <scope>NUCLEOTIDE SEQUENCE [LARGE SCALE GENOMIC DNA]</scope>
    <source>
        <strain evidence="3">ATCC 33891 / DSM 2032 / 1pr3</strain>
    </source>
</reference>
<dbReference type="NCBIfam" id="NF040886">
    <property type="entry name" value="cyt_C_like_Sec"/>
    <property type="match status" value="1"/>
</dbReference>
<feature type="chain" id="PRO_5031420958" description="Cytochrome c-552/4 domain-containing protein" evidence="1">
    <location>
        <begin position="24"/>
        <end position="408"/>
    </location>
</feature>
<dbReference type="KEGG" id="dpr:Despr_2524"/>
<keyword evidence="3" id="KW-1185">Reference proteome</keyword>
<dbReference type="AlphaFoldDB" id="A0A7U3YNK2"/>
<name>A0A7U3YNK2_DESPD</name>
<dbReference type="Gene3D" id="1.10.1130.10">
    <property type="entry name" value="Flavocytochrome C3, Chain A"/>
    <property type="match status" value="1"/>
</dbReference>
<sequence>MKRIQVAVSALALAAIMSGLAAAEQAQTLEELVRRYDASSCKECHQEIYSQWEQSLHAKPMLGPIGRTLATFQGYVNSRDTELNKSHEVAPGMKEFLKPCVECHLPQMMDASEAVAGEIAKAIVDGDEEVLNTLRITCIVCHNRNAILRKFRDGAPQPNTVYGPKYAGPHGDTKFTTAARSEMLRDTVFCAQCHQGPNVQHYDEPMWCTSTFDSHQHFYVPMGGTESCQDCHMRKDGGHRFPPNYQDPVQTGKRLKEWIDLNLSAIAYRMKPNAKELLPLVVINSEVVSRIGHRFPDGCPSPNRVTLDIKVSSKDGKELYSDTKTYMPQHKLGYDEHTMVYAANRKLTLLRDTSLHPFVSRKETIEVKLPEGVEEAVVEATLTFRQLPGVPEAEFPIHTVRREVSLKR</sequence>
<evidence type="ECO:0000313" key="3">
    <source>
        <dbReference type="Proteomes" id="UP000006365"/>
    </source>
</evidence>
<evidence type="ECO:0008006" key="4">
    <source>
        <dbReference type="Google" id="ProtNLM"/>
    </source>
</evidence>
<accession>A0A7U3YNK2</accession>
<evidence type="ECO:0000256" key="1">
    <source>
        <dbReference type="SAM" id="SignalP"/>
    </source>
</evidence>
<dbReference type="Proteomes" id="UP000006365">
    <property type="component" value="Chromosome"/>
</dbReference>
<feature type="signal peptide" evidence="1">
    <location>
        <begin position="1"/>
        <end position="23"/>
    </location>
</feature>
<dbReference type="EMBL" id="CP002364">
    <property type="protein sequence ID" value="ADW18662.1"/>
    <property type="molecule type" value="Genomic_DNA"/>
</dbReference>